<proteinExistence type="predicted"/>
<keyword evidence="2" id="KW-1133">Transmembrane helix</keyword>
<evidence type="ECO:0000259" key="3">
    <source>
        <dbReference type="Pfam" id="PF26347"/>
    </source>
</evidence>
<dbReference type="AlphaFoldDB" id="A0A327YJX8"/>
<keyword evidence="2" id="KW-0472">Membrane</keyword>
<sequence>MRIPPYHRDKTWQRFFAGMAVGAVISWLVFLQLFGILQEKQVRQIAKLKDEIIDLQNDIQIWQQDYIQLNKENKKKLTIQDIKINIINAEQYKLDSYTKFRIEESIKNDISHLIAKDIETAYKSKELLKKTIENKTFQIDDRHYKVEISELFLFTTLSIDLKIKQGV</sequence>
<dbReference type="InterPro" id="IPR048198">
    <property type="entry name" value="YtrI"/>
</dbReference>
<feature type="domain" description="Sporulation membrane protein YtrI C-terminal" evidence="3">
    <location>
        <begin position="80"/>
        <end position="164"/>
    </location>
</feature>
<evidence type="ECO:0000256" key="1">
    <source>
        <dbReference type="SAM" id="Coils"/>
    </source>
</evidence>
<feature type="transmembrane region" description="Helical" evidence="2">
    <location>
        <begin position="15"/>
        <end position="37"/>
    </location>
</feature>
<gene>
    <name evidence="4" type="ORF">B0I26_103208</name>
</gene>
<dbReference type="Proteomes" id="UP000248555">
    <property type="component" value="Unassembled WGS sequence"/>
</dbReference>
<keyword evidence="1" id="KW-0175">Coiled coil</keyword>
<dbReference type="InterPro" id="IPR058620">
    <property type="entry name" value="YtrI_C"/>
</dbReference>
<keyword evidence="2" id="KW-0812">Transmembrane</keyword>
<dbReference type="OrthoDB" id="2691164at2"/>
<protein>
    <recommendedName>
        <fullName evidence="3">Sporulation membrane protein YtrI C-terminal domain-containing protein</fullName>
    </recommendedName>
</protein>
<evidence type="ECO:0000313" key="4">
    <source>
        <dbReference type="EMBL" id="RAK21253.1"/>
    </source>
</evidence>
<dbReference type="NCBIfam" id="NF041479">
    <property type="entry name" value="spor_membprot_YtrI"/>
    <property type="match status" value="1"/>
</dbReference>
<keyword evidence="5" id="KW-1185">Reference proteome</keyword>
<evidence type="ECO:0000313" key="5">
    <source>
        <dbReference type="Proteomes" id="UP000248555"/>
    </source>
</evidence>
<feature type="coiled-coil region" evidence="1">
    <location>
        <begin position="38"/>
        <end position="72"/>
    </location>
</feature>
<dbReference type="EMBL" id="QLMH01000003">
    <property type="protein sequence ID" value="RAK21253.1"/>
    <property type="molecule type" value="Genomic_DNA"/>
</dbReference>
<comment type="caution">
    <text evidence="4">The sequence shown here is derived from an EMBL/GenBank/DDBJ whole genome shotgun (WGS) entry which is preliminary data.</text>
</comment>
<organism evidence="4 5">
    <name type="scientific">Paranoxybacillus vitaminiphilus</name>
    <dbReference type="NCBI Taxonomy" id="581036"/>
    <lineage>
        <taxon>Bacteria</taxon>
        <taxon>Bacillati</taxon>
        <taxon>Bacillota</taxon>
        <taxon>Bacilli</taxon>
        <taxon>Bacillales</taxon>
        <taxon>Anoxybacillaceae</taxon>
        <taxon>Paranoxybacillus</taxon>
    </lineage>
</organism>
<dbReference type="RefSeq" id="WP_111644507.1">
    <property type="nucleotide sequence ID" value="NZ_QLMH01000003.1"/>
</dbReference>
<evidence type="ECO:0000256" key="2">
    <source>
        <dbReference type="SAM" id="Phobius"/>
    </source>
</evidence>
<name>A0A327YJX8_9BACL</name>
<dbReference type="Pfam" id="PF26347">
    <property type="entry name" value="YtrI_sporulation"/>
    <property type="match status" value="1"/>
</dbReference>
<reference evidence="4 5" key="1">
    <citation type="submission" date="2018-06" db="EMBL/GenBank/DDBJ databases">
        <title>Genomic Encyclopedia of Type Strains, Phase III (KMG-III): the genomes of soil and plant-associated and newly described type strains.</title>
        <authorList>
            <person name="Whitman W."/>
        </authorList>
    </citation>
    <scope>NUCLEOTIDE SEQUENCE [LARGE SCALE GENOMIC DNA]</scope>
    <source>
        <strain evidence="4 5">CGMCC 1.8979</strain>
    </source>
</reference>
<accession>A0A327YJX8</accession>